<dbReference type="PANTHER" id="PTHR24327">
    <property type="entry name" value="HOMEOBOX PROTEIN"/>
    <property type="match status" value="1"/>
</dbReference>
<dbReference type="STRING" id="933084.A0A067QKW1"/>
<keyword evidence="9" id="KW-1185">Reference proteome</keyword>
<proteinExistence type="predicted"/>
<evidence type="ECO:0000256" key="6">
    <source>
        <dbReference type="SAM" id="MobiDB-lite"/>
    </source>
</evidence>
<dbReference type="PROSITE" id="PS50071">
    <property type="entry name" value="HOMEOBOX_2"/>
    <property type="match status" value="1"/>
</dbReference>
<name>A0A067QKW1_9AGAM</name>
<feature type="region of interest" description="Disordered" evidence="6">
    <location>
        <begin position="105"/>
        <end position="139"/>
    </location>
</feature>
<dbReference type="Pfam" id="PF00046">
    <property type="entry name" value="Homeodomain"/>
    <property type="match status" value="1"/>
</dbReference>
<evidence type="ECO:0000256" key="5">
    <source>
        <dbReference type="RuleBase" id="RU000682"/>
    </source>
</evidence>
<dbReference type="InterPro" id="IPR050460">
    <property type="entry name" value="Distal-less_Homeobox_TF"/>
</dbReference>
<feature type="region of interest" description="Disordered" evidence="6">
    <location>
        <begin position="228"/>
        <end position="306"/>
    </location>
</feature>
<evidence type="ECO:0000313" key="8">
    <source>
        <dbReference type="EMBL" id="KDQ63261.1"/>
    </source>
</evidence>
<evidence type="ECO:0000256" key="1">
    <source>
        <dbReference type="ARBA" id="ARBA00023125"/>
    </source>
</evidence>
<feature type="region of interest" description="Disordered" evidence="6">
    <location>
        <begin position="1"/>
        <end position="59"/>
    </location>
</feature>
<dbReference type="EMBL" id="KL197710">
    <property type="protein sequence ID" value="KDQ63261.1"/>
    <property type="molecule type" value="Genomic_DNA"/>
</dbReference>
<gene>
    <name evidence="8" type="ORF">JAAARDRAFT_188853</name>
</gene>
<sequence length="348" mass="39004">MSSRRKGDRRPSSDALALPTVSRKPGQPTNENFDNRVPGALSTPAPSRLRSKKARHRMTDVQFQRLATTFETVTHPSRREKEALADELGMEFKTVNIWFQNKRQTSKRNSGDLPGIENGHDETCDNRTITSSNSPLQPEPLRDTTGDFVQECFDSAQPTFTPIGPRPTLRLPLTPVRPSRFKNVTMNAYEDCDLPARLFSTGKDAPPPINVVQQERVEPADLWKWLSSSPVASGSGDPPCEPARGSPRSTNNQSNMLERACERLSKRRRENDFDDSDIDDVHQPETYGKSELRETEGRPPNERAEPMLMGSLSSAVIIPREYSIIFDEDVVTGAALLIQLKHSIKARK</sequence>
<evidence type="ECO:0000256" key="2">
    <source>
        <dbReference type="ARBA" id="ARBA00023155"/>
    </source>
</evidence>
<accession>A0A067QKW1</accession>
<dbReference type="HOGENOM" id="CLU_897441_0_0_1"/>
<feature type="domain" description="Homeobox" evidence="7">
    <location>
        <begin position="49"/>
        <end position="109"/>
    </location>
</feature>
<dbReference type="CDD" id="cd00086">
    <property type="entry name" value="homeodomain"/>
    <property type="match status" value="1"/>
</dbReference>
<keyword evidence="1 4" id="KW-0238">DNA-binding</keyword>
<evidence type="ECO:0000313" key="9">
    <source>
        <dbReference type="Proteomes" id="UP000027265"/>
    </source>
</evidence>
<dbReference type="PANTHER" id="PTHR24327:SF81">
    <property type="entry name" value="HOMEOTIC PROTEIN DISTAL-LESS-RELATED"/>
    <property type="match status" value="1"/>
</dbReference>
<dbReference type="Proteomes" id="UP000027265">
    <property type="component" value="Unassembled WGS sequence"/>
</dbReference>
<evidence type="ECO:0000256" key="4">
    <source>
        <dbReference type="PROSITE-ProRule" id="PRU00108"/>
    </source>
</evidence>
<dbReference type="InParanoid" id="A0A067QKW1"/>
<dbReference type="OrthoDB" id="6159439at2759"/>
<dbReference type="InterPro" id="IPR001356">
    <property type="entry name" value="HD"/>
</dbReference>
<dbReference type="GO" id="GO:0005634">
    <property type="term" value="C:nucleus"/>
    <property type="evidence" value="ECO:0007669"/>
    <property type="project" value="UniProtKB-SubCell"/>
</dbReference>
<organism evidence="8 9">
    <name type="scientific">Jaapia argillacea MUCL 33604</name>
    <dbReference type="NCBI Taxonomy" id="933084"/>
    <lineage>
        <taxon>Eukaryota</taxon>
        <taxon>Fungi</taxon>
        <taxon>Dikarya</taxon>
        <taxon>Basidiomycota</taxon>
        <taxon>Agaricomycotina</taxon>
        <taxon>Agaricomycetes</taxon>
        <taxon>Agaricomycetidae</taxon>
        <taxon>Jaapiales</taxon>
        <taxon>Jaapiaceae</taxon>
        <taxon>Jaapia</taxon>
    </lineage>
</organism>
<keyword evidence="3 4" id="KW-0539">Nucleus</keyword>
<dbReference type="InterPro" id="IPR009057">
    <property type="entry name" value="Homeodomain-like_sf"/>
</dbReference>
<dbReference type="GO" id="GO:0000981">
    <property type="term" value="F:DNA-binding transcription factor activity, RNA polymerase II-specific"/>
    <property type="evidence" value="ECO:0007669"/>
    <property type="project" value="InterPro"/>
</dbReference>
<dbReference type="InterPro" id="IPR017970">
    <property type="entry name" value="Homeobox_CS"/>
</dbReference>
<dbReference type="GO" id="GO:0000978">
    <property type="term" value="F:RNA polymerase II cis-regulatory region sequence-specific DNA binding"/>
    <property type="evidence" value="ECO:0007669"/>
    <property type="project" value="TreeGrafter"/>
</dbReference>
<reference evidence="9" key="1">
    <citation type="journal article" date="2014" name="Proc. Natl. Acad. Sci. U.S.A.">
        <title>Extensive sampling of basidiomycete genomes demonstrates inadequacy of the white-rot/brown-rot paradigm for wood decay fungi.</title>
        <authorList>
            <person name="Riley R."/>
            <person name="Salamov A.A."/>
            <person name="Brown D.W."/>
            <person name="Nagy L.G."/>
            <person name="Floudas D."/>
            <person name="Held B.W."/>
            <person name="Levasseur A."/>
            <person name="Lombard V."/>
            <person name="Morin E."/>
            <person name="Otillar R."/>
            <person name="Lindquist E.A."/>
            <person name="Sun H."/>
            <person name="LaButti K.M."/>
            <person name="Schmutz J."/>
            <person name="Jabbour D."/>
            <person name="Luo H."/>
            <person name="Baker S.E."/>
            <person name="Pisabarro A.G."/>
            <person name="Walton J.D."/>
            <person name="Blanchette R.A."/>
            <person name="Henrissat B."/>
            <person name="Martin F."/>
            <person name="Cullen D."/>
            <person name="Hibbett D.S."/>
            <person name="Grigoriev I.V."/>
        </authorList>
    </citation>
    <scope>NUCLEOTIDE SEQUENCE [LARGE SCALE GENOMIC DNA]</scope>
    <source>
        <strain evidence="9">MUCL 33604</strain>
    </source>
</reference>
<protein>
    <recommendedName>
        <fullName evidence="7">Homeobox domain-containing protein</fullName>
    </recommendedName>
</protein>
<feature type="compositionally biased region" description="Polar residues" evidence="6">
    <location>
        <begin position="126"/>
        <end position="136"/>
    </location>
</feature>
<evidence type="ECO:0000256" key="3">
    <source>
        <dbReference type="ARBA" id="ARBA00023242"/>
    </source>
</evidence>
<keyword evidence="2 4" id="KW-0371">Homeobox</keyword>
<dbReference type="PROSITE" id="PS00027">
    <property type="entry name" value="HOMEOBOX_1"/>
    <property type="match status" value="1"/>
</dbReference>
<dbReference type="AlphaFoldDB" id="A0A067QKW1"/>
<feature type="compositionally biased region" description="Polar residues" evidence="6">
    <location>
        <begin position="247"/>
        <end position="256"/>
    </location>
</feature>
<feature type="compositionally biased region" description="Basic and acidic residues" evidence="6">
    <location>
        <begin position="279"/>
        <end position="305"/>
    </location>
</feature>
<evidence type="ECO:0000259" key="7">
    <source>
        <dbReference type="PROSITE" id="PS50071"/>
    </source>
</evidence>
<feature type="DNA-binding region" description="Homeobox" evidence="4">
    <location>
        <begin position="51"/>
        <end position="110"/>
    </location>
</feature>
<dbReference type="Gene3D" id="1.10.10.60">
    <property type="entry name" value="Homeodomain-like"/>
    <property type="match status" value="1"/>
</dbReference>
<dbReference type="SUPFAM" id="SSF46689">
    <property type="entry name" value="Homeodomain-like"/>
    <property type="match status" value="1"/>
</dbReference>
<dbReference type="SMART" id="SM00389">
    <property type="entry name" value="HOX"/>
    <property type="match status" value="1"/>
</dbReference>
<comment type="subcellular location">
    <subcellularLocation>
        <location evidence="4 5">Nucleus</location>
    </subcellularLocation>
</comment>